<dbReference type="Gene3D" id="3.40.50.1820">
    <property type="entry name" value="alpha/beta hydrolase"/>
    <property type="match status" value="1"/>
</dbReference>
<evidence type="ECO:0000256" key="3">
    <source>
        <dbReference type="ARBA" id="ARBA00022801"/>
    </source>
</evidence>
<protein>
    <recommendedName>
        <fullName evidence="5">AB hydrolase-1 domain-containing protein</fullName>
    </recommendedName>
</protein>
<accession>A0A5E8BMB5</accession>
<evidence type="ECO:0000256" key="2">
    <source>
        <dbReference type="ARBA" id="ARBA00022487"/>
    </source>
</evidence>
<keyword evidence="2" id="KW-0719">Serine esterase</keyword>
<evidence type="ECO:0000256" key="1">
    <source>
        <dbReference type="ARBA" id="ARBA00010884"/>
    </source>
</evidence>
<feature type="active site" description="Charge relay system" evidence="4">
    <location>
        <position position="360"/>
    </location>
</feature>
<dbReference type="PIRSF" id="PIRSF005211">
    <property type="entry name" value="Ab_hydro_YheT"/>
    <property type="match status" value="1"/>
</dbReference>
<dbReference type="PROSITE" id="PS01133">
    <property type="entry name" value="UPF0017"/>
    <property type="match status" value="1"/>
</dbReference>
<dbReference type="GeneID" id="43581708"/>
<dbReference type="InterPro" id="IPR000952">
    <property type="entry name" value="AB_hydrolase_4_CS"/>
</dbReference>
<dbReference type="Pfam" id="PF00561">
    <property type="entry name" value="Abhydrolase_1"/>
    <property type="match status" value="1"/>
</dbReference>
<dbReference type="PANTHER" id="PTHR10794">
    <property type="entry name" value="ABHYDROLASE DOMAIN-CONTAINING PROTEIN"/>
    <property type="match status" value="1"/>
</dbReference>
<evidence type="ECO:0000256" key="4">
    <source>
        <dbReference type="PIRSR" id="PIRSR005211-1"/>
    </source>
</evidence>
<evidence type="ECO:0000313" key="7">
    <source>
        <dbReference type="Proteomes" id="UP000398389"/>
    </source>
</evidence>
<sequence>MSYFGLRSFVHTQASPDSVQLPTKTGTESLAKLIAEEVPELREGAYDYLSPVLFNGDLQTLYAGAGNFENVNKIYYGRRIIAFPEESNSIVSADYLIPPPASKEEWTKLLAYSPLEKTPPYPARTRYLRPEEVAKYERTYTPEDKPLLVLLHGLSGGSHESYIRAVIDDIKSKFDCVVLNSRGCARTPITTPQLFCAIWTEDIRRFVQILHKEQPGRRIYLIGFSLGASILANYLGQQGDLARDDPANKIDGAIIVANPWDLAHSNQAMHSSYIGSHVYSPVMTKNLVRLLKNHKDVLAQNPNFDYEKRLSLKYIYDFDDAFTAPLFGFDSAKDYYRSASSVHRILGIRVPTVTINALDDPIVHKDCIPYKEAIKNPYILLATTSLGGHIGWFKRGNQLWYPPVITKIFSALDSIDHTKGVPKAPVSQAHRQLVDGRLQLQFLTEKAPEVDVKASA</sequence>
<evidence type="ECO:0000313" key="6">
    <source>
        <dbReference type="EMBL" id="VVT50818.1"/>
    </source>
</evidence>
<keyword evidence="3" id="KW-0378">Hydrolase</keyword>
<dbReference type="InterPro" id="IPR029058">
    <property type="entry name" value="AB_hydrolase_fold"/>
</dbReference>
<dbReference type="AlphaFoldDB" id="A0A5E8BMB5"/>
<gene>
    <name evidence="6" type="ORF">SAPINGB_P002890</name>
</gene>
<dbReference type="EMBL" id="CABVLU010000002">
    <property type="protein sequence ID" value="VVT50818.1"/>
    <property type="molecule type" value="Genomic_DNA"/>
</dbReference>
<dbReference type="InterPro" id="IPR000073">
    <property type="entry name" value="AB_hydrolase_1"/>
</dbReference>
<dbReference type="RefSeq" id="XP_031853499.1">
    <property type="nucleotide sequence ID" value="XM_031997608.1"/>
</dbReference>
<dbReference type="SUPFAM" id="SSF53474">
    <property type="entry name" value="alpha/beta-Hydrolases"/>
    <property type="match status" value="1"/>
</dbReference>
<dbReference type="OrthoDB" id="5954035at2759"/>
<dbReference type="PANTHER" id="PTHR10794:SF63">
    <property type="entry name" value="ALPHA_BETA HYDROLASE 1, ISOFORM A"/>
    <property type="match status" value="1"/>
</dbReference>
<dbReference type="InterPro" id="IPR050960">
    <property type="entry name" value="AB_hydrolase_4_sf"/>
</dbReference>
<name>A0A5E8BMB5_9ASCO</name>
<evidence type="ECO:0000259" key="5">
    <source>
        <dbReference type="Pfam" id="PF00561"/>
    </source>
</evidence>
<feature type="domain" description="AB hydrolase-1" evidence="5">
    <location>
        <begin position="146"/>
        <end position="376"/>
    </location>
</feature>
<dbReference type="GO" id="GO:0047372">
    <property type="term" value="F:monoacylglycerol lipase activity"/>
    <property type="evidence" value="ECO:0007669"/>
    <property type="project" value="TreeGrafter"/>
</dbReference>
<feature type="active site" description="Charge relay system" evidence="4">
    <location>
        <position position="389"/>
    </location>
</feature>
<dbReference type="InterPro" id="IPR012020">
    <property type="entry name" value="ABHD4"/>
</dbReference>
<dbReference type="GO" id="GO:0008126">
    <property type="term" value="F:acetylesterase activity"/>
    <property type="evidence" value="ECO:0007669"/>
    <property type="project" value="TreeGrafter"/>
</dbReference>
<comment type="similarity">
    <text evidence="1">Belongs to the AB hydrolase superfamily. AB hydrolase 4 family.</text>
</comment>
<feature type="active site" description="Charge relay system" evidence="4">
    <location>
        <position position="225"/>
    </location>
</feature>
<dbReference type="GO" id="GO:0051793">
    <property type="term" value="P:medium-chain fatty acid catabolic process"/>
    <property type="evidence" value="ECO:0007669"/>
    <property type="project" value="TreeGrafter"/>
</dbReference>
<dbReference type="GO" id="GO:0051792">
    <property type="term" value="P:medium-chain fatty acid biosynthetic process"/>
    <property type="evidence" value="ECO:0007669"/>
    <property type="project" value="TreeGrafter"/>
</dbReference>
<dbReference type="Proteomes" id="UP000398389">
    <property type="component" value="Unassembled WGS sequence"/>
</dbReference>
<organism evidence="6 7">
    <name type="scientific">Magnusiomyces paraingens</name>
    <dbReference type="NCBI Taxonomy" id="2606893"/>
    <lineage>
        <taxon>Eukaryota</taxon>
        <taxon>Fungi</taxon>
        <taxon>Dikarya</taxon>
        <taxon>Ascomycota</taxon>
        <taxon>Saccharomycotina</taxon>
        <taxon>Dipodascomycetes</taxon>
        <taxon>Dipodascales</taxon>
        <taxon>Dipodascaceae</taxon>
        <taxon>Magnusiomyces</taxon>
    </lineage>
</organism>
<reference evidence="6 7" key="1">
    <citation type="submission" date="2019-09" db="EMBL/GenBank/DDBJ databases">
        <authorList>
            <person name="Brejova B."/>
        </authorList>
    </citation>
    <scope>NUCLEOTIDE SEQUENCE [LARGE SCALE GENOMIC DNA]</scope>
</reference>
<proteinExistence type="inferred from homology"/>
<keyword evidence="7" id="KW-1185">Reference proteome</keyword>